<feature type="compositionally biased region" description="Low complexity" evidence="1">
    <location>
        <begin position="636"/>
        <end position="645"/>
    </location>
</feature>
<feature type="compositionally biased region" description="Basic and acidic residues" evidence="1">
    <location>
        <begin position="159"/>
        <end position="169"/>
    </location>
</feature>
<keyword evidence="2" id="KW-0812">Transmembrane</keyword>
<sequence length="1549" mass="171852">MGLDAKDIQVCIWRILKVSMKFFYSCVRKYPIVSGILLFFFLLYIFLPTVFSFLIYSSPVLVFSAVFLRVYFGLDPQNIKNIKGDEKRNVVIVDKNENSSIQSQTGRRRNVKEKNKEVYVQNPKGVEEKDMVFSTTCSDALVDKTSLIEENPKEIREVKVDSVTHHHAESSSAASQRSEEMSQKFNGGGSEVEAESSEEEAQEDGNKAVEWTEDDQKNLMDLGISEIERNRRLESLIAKRRARKLLSMQVRRTLMNLGNNDPRGQIASILIPRPNPFLPNNSGEAQVSPIPGSAPSVLLPMHNPFDLPYEPQEEKPNLTGGSFQQEFMASQQKDMLFCRHESFCLGPSFPGEFKQDPRETYCYPNFATRHRAPEIPEYSRLKNQPGKEDTNKIIERESSQGDTMLHIGSAHRKQGQATEQMFNVVDISHEGDKSAVQTKPKLVKDVNGGSSSSFSSEVNEPFFNANKDEVIKSIAFEVPKNIAADREDNGRMNELLFDSRPSVFESTRMEERFFYPDKGVHHTPTHSIASDLQVEVSEVSSPPLTNDGINSPSDGEWPMYDMDVDAEKDQTTPGSEEMWVASSHLSGVEENESRSGEVHEVSEQDIMEVGFSRINKKSNGPIASDMLPENVVQQDSSGTSSLLSSKTELFEESQAHSTDFIPKFDDEVQLPRISNSTDILSPENLDLPVLEEAQQSTEKLVAQPSYDSGSEKPEEPSYAEVNIIYNINDPVVCANGEDPILIKQEAARDLLVPTKEDNSTSVGIIEEKCEKPGNDHSKSTECSEDKFENQSEHKHTAEKSESIEDKRMEDSEVEQGVVEVGFSGANKNSNDPVAFAVLPEVVIQQVPTDPSSSSPDSLLQEKDLEPSSPPEKSTKDSKLICNVNDSEVSANNDMEGLKTINEIDSEACISIKRENAGDLSKPSEETISESIACIEDQSEIPGEHQTILESYKPVEENDNLKSLKDFEGDIQKLAEQEDAAEKSKPIEDTDIRESIQYREGGQSIVELESYADSQSFNDPIALDVLPELVIEQVPVASSSSSSPKSVLQNKFSMDQASSLNFDQETHIEVQQSVREVVGNNSSDELLPETSTVTSPQNELHLMEDSTAHQSIDRDFENFQESTNLSTKSTEGFNTVYIVNDNKGKENSDSTEDIEGESQTFSSHEATADLLKAAGETDSRSNKDNEGMSGKLTEYEAAIGPSKVADQSNISNILANKKEELSNPSGKSTEEANINYNVNELVISEQEEALNSKSVRDGESEPQLLMKQEIFEDSMKPSDVISSKSMEDTEGELKKLAEDEALTGQSIPMEENENSDIIRDIEEVEKSVECEDVISSPKPAAINENLEAIEIVEDESRNLTTYEDIVDKSKPADDSNIPVTSAEIEEPSNPPPGRPIEEANIISNVDESPRLKVSEKVDFKSVVGDIEGQSPRLIIPATVVEPSKNVEVANLRSIEDTEGKYKELTEVEAMVVSPEPAVKSDNLNNIKDTEEFEKLIDHEIVIDQGKPGQGDDSLSDIEDRKGESIDKSVNHNTVMELPRPMESGGKVHDA</sequence>
<feature type="region of interest" description="Disordered" evidence="1">
    <location>
        <begin position="766"/>
        <end position="812"/>
    </location>
</feature>
<keyword evidence="2" id="KW-1133">Transmembrane helix</keyword>
<accession>A0A5B7BJJ1</accession>
<evidence type="ECO:0000313" key="3">
    <source>
        <dbReference type="EMBL" id="MPA68428.1"/>
    </source>
</evidence>
<feature type="region of interest" description="Disordered" evidence="1">
    <location>
        <begin position="695"/>
        <end position="715"/>
    </location>
</feature>
<feature type="compositionally biased region" description="Basic and acidic residues" evidence="1">
    <location>
        <begin position="591"/>
        <end position="602"/>
    </location>
</feature>
<feature type="transmembrane region" description="Helical" evidence="2">
    <location>
        <begin position="30"/>
        <end position="47"/>
    </location>
</feature>
<proteinExistence type="predicted"/>
<keyword evidence="2" id="KW-0472">Membrane</keyword>
<feature type="compositionally biased region" description="Basic and acidic residues" evidence="1">
    <location>
        <begin position="1516"/>
        <end position="1528"/>
    </location>
</feature>
<feature type="region of interest" description="Disordered" evidence="1">
    <location>
        <begin position="1501"/>
        <end position="1549"/>
    </location>
</feature>
<evidence type="ECO:0000256" key="2">
    <source>
        <dbReference type="SAM" id="Phobius"/>
    </source>
</evidence>
<dbReference type="PANTHER" id="PTHR33870:SF16">
    <property type="entry name" value="PROTEIN, PUTATIVE-RELATED"/>
    <property type="match status" value="1"/>
</dbReference>
<feature type="compositionally biased region" description="Basic and acidic residues" evidence="1">
    <location>
        <begin position="766"/>
        <end position="810"/>
    </location>
</feature>
<feature type="compositionally biased region" description="Low complexity" evidence="1">
    <location>
        <begin position="849"/>
        <end position="858"/>
    </location>
</feature>
<feature type="region of interest" description="Disordered" evidence="1">
    <location>
        <begin position="583"/>
        <end position="604"/>
    </location>
</feature>
<dbReference type="EMBL" id="GHES01037869">
    <property type="protein sequence ID" value="MPA68428.1"/>
    <property type="molecule type" value="Transcribed_RNA"/>
</dbReference>
<feature type="region of interest" description="Disordered" evidence="1">
    <location>
        <begin position="1364"/>
        <end position="1394"/>
    </location>
</feature>
<feature type="compositionally biased region" description="Basic and acidic residues" evidence="1">
    <location>
        <begin position="1174"/>
        <end position="1185"/>
    </location>
</feature>
<organism evidence="3">
    <name type="scientific">Davidia involucrata</name>
    <name type="common">Dove tree</name>
    <dbReference type="NCBI Taxonomy" id="16924"/>
    <lineage>
        <taxon>Eukaryota</taxon>
        <taxon>Viridiplantae</taxon>
        <taxon>Streptophyta</taxon>
        <taxon>Embryophyta</taxon>
        <taxon>Tracheophyta</taxon>
        <taxon>Spermatophyta</taxon>
        <taxon>Magnoliopsida</taxon>
        <taxon>eudicotyledons</taxon>
        <taxon>Gunneridae</taxon>
        <taxon>Pentapetalae</taxon>
        <taxon>asterids</taxon>
        <taxon>Cornales</taxon>
        <taxon>Nyssaceae</taxon>
        <taxon>Davidia</taxon>
    </lineage>
</organism>
<feature type="region of interest" description="Disordered" evidence="1">
    <location>
        <begin position="159"/>
        <end position="214"/>
    </location>
</feature>
<feature type="compositionally biased region" description="Acidic residues" evidence="1">
    <location>
        <begin position="192"/>
        <end position="203"/>
    </location>
</feature>
<dbReference type="PANTHER" id="PTHR33870">
    <property type="entry name" value="CARDIOMYOPATHY-ASSOCIATED PROTEIN"/>
    <property type="match status" value="1"/>
</dbReference>
<evidence type="ECO:0008006" key="4">
    <source>
        <dbReference type="Google" id="ProtNLM"/>
    </source>
</evidence>
<feature type="region of interest" description="Disordered" evidence="1">
    <location>
        <begin position="1140"/>
        <end position="1193"/>
    </location>
</feature>
<protein>
    <recommendedName>
        <fullName evidence="4">Cardiomyopathy-associated protein 5</fullName>
    </recommendedName>
</protein>
<name>A0A5B7BJJ1_DAVIN</name>
<feature type="region of interest" description="Disordered" evidence="1">
    <location>
        <begin position="846"/>
        <end position="879"/>
    </location>
</feature>
<gene>
    <name evidence="3" type="ORF">Din_037869</name>
</gene>
<evidence type="ECO:0000256" key="1">
    <source>
        <dbReference type="SAM" id="MobiDB-lite"/>
    </source>
</evidence>
<feature type="region of interest" description="Disordered" evidence="1">
    <location>
        <begin position="619"/>
        <end position="645"/>
    </location>
</feature>
<reference evidence="3" key="1">
    <citation type="submission" date="2019-08" db="EMBL/GenBank/DDBJ databases">
        <title>Reference gene set and small RNA set construction with multiple tissues from Davidia involucrata Baill.</title>
        <authorList>
            <person name="Yang H."/>
            <person name="Zhou C."/>
            <person name="Li G."/>
            <person name="Wang J."/>
            <person name="Gao P."/>
            <person name="Wang M."/>
            <person name="Wang R."/>
            <person name="Zhao Y."/>
        </authorList>
    </citation>
    <scope>NUCLEOTIDE SEQUENCE</scope>
    <source>
        <tissue evidence="3">Mixed with DoveR01_LX</tissue>
    </source>
</reference>